<feature type="region of interest" description="Disordered" evidence="1">
    <location>
        <begin position="21"/>
        <end position="41"/>
    </location>
</feature>
<organism evidence="2 3">
    <name type="scientific">Komagataeibacter europaeus</name>
    <name type="common">Gluconacetobacter europaeus</name>
    <dbReference type="NCBI Taxonomy" id="33995"/>
    <lineage>
        <taxon>Bacteria</taxon>
        <taxon>Pseudomonadati</taxon>
        <taxon>Pseudomonadota</taxon>
        <taxon>Alphaproteobacteria</taxon>
        <taxon>Acetobacterales</taxon>
        <taxon>Acetobacteraceae</taxon>
        <taxon>Komagataeibacter</taxon>
    </lineage>
</organism>
<gene>
    <name evidence="2" type="ORF">KOEU_38280</name>
</gene>
<dbReference type="EMBL" id="LHUQ01000080">
    <property type="protein sequence ID" value="KON62685.1"/>
    <property type="molecule type" value="Genomic_DNA"/>
</dbReference>
<sequence>MNDKVAFLEIGNEIAFKEWKGRKPYQGGQDHPAYNKSGMAH</sequence>
<protein>
    <submittedName>
        <fullName evidence="2">Uncharacterized protein</fullName>
    </submittedName>
</protein>
<dbReference type="AlphaFoldDB" id="A0A0M0EBR7"/>
<evidence type="ECO:0000313" key="3">
    <source>
        <dbReference type="Proteomes" id="UP000037566"/>
    </source>
</evidence>
<dbReference type="Proteomes" id="UP000037566">
    <property type="component" value="Unassembled WGS sequence"/>
</dbReference>
<reference evidence="2" key="1">
    <citation type="submission" date="2015-08" db="EMBL/GenBank/DDBJ databases">
        <title>Draft genome sequence of Komagataeibacter europaeus CECT 8546 a cellulose producer strain from vinegar produced by the traditional method.</title>
        <authorList>
            <person name="Poehlein A."/>
            <person name="Valera M.J."/>
            <person name="Haack F.S."/>
            <person name="Mas A."/>
            <person name="Daniel R."/>
            <person name="Streit W.R."/>
            <person name="Mateo E."/>
        </authorList>
    </citation>
    <scope>NUCLEOTIDE SEQUENCE [LARGE SCALE GENOMIC DNA]</scope>
    <source>
        <strain evidence="2">CECT 8546</strain>
    </source>
</reference>
<accession>A0A0M0EBR7</accession>
<comment type="caution">
    <text evidence="2">The sequence shown here is derived from an EMBL/GenBank/DDBJ whole genome shotgun (WGS) entry which is preliminary data.</text>
</comment>
<keyword evidence="3" id="KW-1185">Reference proteome</keyword>
<evidence type="ECO:0000256" key="1">
    <source>
        <dbReference type="SAM" id="MobiDB-lite"/>
    </source>
</evidence>
<name>A0A0M0EBR7_KOMEU</name>
<evidence type="ECO:0000313" key="2">
    <source>
        <dbReference type="EMBL" id="KON62685.1"/>
    </source>
</evidence>
<proteinExistence type="predicted"/>